<evidence type="ECO:0000256" key="1">
    <source>
        <dbReference type="SAM" id="MobiDB-lite"/>
    </source>
</evidence>
<evidence type="ECO:0000313" key="3">
    <source>
        <dbReference type="Proteomes" id="UP001516400"/>
    </source>
</evidence>
<gene>
    <name evidence="2" type="ORF">HHI36_003128</name>
</gene>
<dbReference type="EMBL" id="JABFTP020000185">
    <property type="protein sequence ID" value="KAL3288694.1"/>
    <property type="molecule type" value="Genomic_DNA"/>
</dbReference>
<comment type="caution">
    <text evidence="2">The sequence shown here is derived from an EMBL/GenBank/DDBJ whole genome shotgun (WGS) entry which is preliminary data.</text>
</comment>
<protein>
    <submittedName>
        <fullName evidence="2">Uncharacterized protein</fullName>
    </submittedName>
</protein>
<evidence type="ECO:0000313" key="2">
    <source>
        <dbReference type="EMBL" id="KAL3288694.1"/>
    </source>
</evidence>
<organism evidence="2 3">
    <name type="scientific">Cryptolaemus montrouzieri</name>
    <dbReference type="NCBI Taxonomy" id="559131"/>
    <lineage>
        <taxon>Eukaryota</taxon>
        <taxon>Metazoa</taxon>
        <taxon>Ecdysozoa</taxon>
        <taxon>Arthropoda</taxon>
        <taxon>Hexapoda</taxon>
        <taxon>Insecta</taxon>
        <taxon>Pterygota</taxon>
        <taxon>Neoptera</taxon>
        <taxon>Endopterygota</taxon>
        <taxon>Coleoptera</taxon>
        <taxon>Polyphaga</taxon>
        <taxon>Cucujiformia</taxon>
        <taxon>Coccinelloidea</taxon>
        <taxon>Coccinellidae</taxon>
        <taxon>Scymninae</taxon>
        <taxon>Scymnini</taxon>
        <taxon>Cryptolaemus</taxon>
    </lineage>
</organism>
<proteinExistence type="predicted"/>
<dbReference type="AlphaFoldDB" id="A0ABD2PCJ4"/>
<name>A0ABD2PCJ4_9CUCU</name>
<accession>A0ABD2PCJ4</accession>
<dbReference type="Proteomes" id="UP001516400">
    <property type="component" value="Unassembled WGS sequence"/>
</dbReference>
<sequence>MEIKRLKEWKEQLYKKKTRLTKKPGVRKLQFDDSESESCDESQLCDDDSPNGETPYCVRKTLEPKVLKDEERRSLYEEHLNKELESINSINDTNEHWLKLKEAFTETNEIERGTNG</sequence>
<feature type="compositionally biased region" description="Acidic residues" evidence="1">
    <location>
        <begin position="32"/>
        <end position="50"/>
    </location>
</feature>
<keyword evidence="3" id="KW-1185">Reference proteome</keyword>
<feature type="region of interest" description="Disordered" evidence="1">
    <location>
        <begin position="25"/>
        <end position="56"/>
    </location>
</feature>
<reference evidence="2 3" key="1">
    <citation type="journal article" date="2021" name="BMC Biol.">
        <title>Horizontally acquired antibacterial genes associated with adaptive radiation of ladybird beetles.</title>
        <authorList>
            <person name="Li H.S."/>
            <person name="Tang X.F."/>
            <person name="Huang Y.H."/>
            <person name="Xu Z.Y."/>
            <person name="Chen M.L."/>
            <person name="Du X.Y."/>
            <person name="Qiu B.Y."/>
            <person name="Chen P.T."/>
            <person name="Zhang W."/>
            <person name="Slipinski A."/>
            <person name="Escalona H.E."/>
            <person name="Waterhouse R.M."/>
            <person name="Zwick A."/>
            <person name="Pang H."/>
        </authorList>
    </citation>
    <scope>NUCLEOTIDE SEQUENCE [LARGE SCALE GENOMIC DNA]</scope>
    <source>
        <strain evidence="2">SYSU2018</strain>
    </source>
</reference>